<evidence type="ECO:0000256" key="2">
    <source>
        <dbReference type="ARBA" id="ARBA00019822"/>
    </source>
</evidence>
<evidence type="ECO:0000313" key="19">
    <source>
        <dbReference type="EMBL" id="TNN84987.1"/>
    </source>
</evidence>
<sequence length="484" mass="52521">MIPSTPALLMCVAVLCGLEETVRSQRAHCAGNQCLAFFLEPEDFPGAQKSCKDSDGQLYTLSWETVDEIVTVSGSYWVQLPSNETAAEDQSCPSISLSTGGKVKLQRVPCGGTLNAFLCQYTFEEPCVGILTGAGAQVTYTAPMDFRLDDSKTFPPGTIAVTMKVGGIYPESKHVCVSSGWMPAPWNCEVLGGGCQDTCTAAANTCACPPGKVLHPNNISCTTGACEENRCTGEGKECENTREGFRCTCGDDFLEEDGACVNVTICQVCEHMLCEKFHGVYQCGCQKGFRVAANDPTKCELICAEKDCPATCDGNNQDSCFCPVGYIKDIRERAPFCTDIDECDMGQCHHKCENLFGGYRCSCDVGFKLHRDGVMCIAEEEENEDDNGSGSSPPPLPQEHPTPASAQPAAVPYYVKTGSVLGIGVFVMLCAVLLYFVVRNAAKRCGRFELTSIKHRDIDIFYLQQVTSETYKRLSLDKPFKSDS</sequence>
<comment type="subunit">
    <text evidence="13">Interacts with ITGAL, ITGAM and ITGB2. Interacts with thrombin/F2; this interaction switches the specificity of thrombin from a procoagulant to an anticoagulant and antifibrinolytic protease. Interacts with ANGP1 and ANGP2; these interactions significantly inhibit the generation of activated PC and TAFIa/CPB2 by the thrombin/thrombomodulin complex. Interacts with PF4; this interaction enhances generation of activated protein C. Interacts with HMGB1; this interaction inhibits HMGB1 inflammatory activity.</text>
</comment>
<dbReference type="Pfam" id="PF07645">
    <property type="entry name" value="EGF_CA"/>
    <property type="match status" value="1"/>
</dbReference>
<dbReference type="GO" id="GO:0005509">
    <property type="term" value="F:calcium ion binding"/>
    <property type="evidence" value="ECO:0007669"/>
    <property type="project" value="InterPro"/>
</dbReference>
<dbReference type="PROSITE" id="PS01187">
    <property type="entry name" value="EGF_CA"/>
    <property type="match status" value="1"/>
</dbReference>
<dbReference type="SMART" id="SM00179">
    <property type="entry name" value="EGF_CA"/>
    <property type="match status" value="3"/>
</dbReference>
<keyword evidence="6" id="KW-0430">Lectin</keyword>
<keyword evidence="8" id="KW-0654">Proteoglycan</keyword>
<keyword evidence="5 17" id="KW-0732">Signal</keyword>
<keyword evidence="8" id="KW-0325">Glycoprotein</keyword>
<evidence type="ECO:0000256" key="14">
    <source>
        <dbReference type="PROSITE-ProRule" id="PRU00076"/>
    </source>
</evidence>
<dbReference type="GO" id="GO:0004888">
    <property type="term" value="F:transmembrane signaling receptor activity"/>
    <property type="evidence" value="ECO:0007669"/>
    <property type="project" value="InterPro"/>
</dbReference>
<dbReference type="GO" id="GO:0016020">
    <property type="term" value="C:membrane"/>
    <property type="evidence" value="ECO:0007669"/>
    <property type="project" value="UniProtKB-SubCell"/>
</dbReference>
<comment type="subcellular location">
    <subcellularLocation>
        <location evidence="1">Membrane</location>
        <topology evidence="1">Single-pass type I membrane protein</topology>
    </subcellularLocation>
</comment>
<dbReference type="SUPFAM" id="SSF57196">
    <property type="entry name" value="EGF/Laminin"/>
    <property type="match status" value="2"/>
</dbReference>
<evidence type="ECO:0000256" key="13">
    <source>
        <dbReference type="ARBA" id="ARBA00046453"/>
    </source>
</evidence>
<feature type="signal peptide" evidence="17">
    <location>
        <begin position="1"/>
        <end position="24"/>
    </location>
</feature>
<dbReference type="EMBL" id="SRLO01000023">
    <property type="protein sequence ID" value="TNN84987.1"/>
    <property type="molecule type" value="Genomic_DNA"/>
</dbReference>
<gene>
    <name evidence="19" type="primary">THBD</name>
    <name evidence="19" type="ORF">EYF80_004641</name>
</gene>
<keyword evidence="9 16" id="KW-1133">Transmembrane helix</keyword>
<evidence type="ECO:0000256" key="4">
    <source>
        <dbReference type="ARBA" id="ARBA00022692"/>
    </source>
</evidence>
<comment type="caution">
    <text evidence="19">The sequence shown here is derived from an EMBL/GenBank/DDBJ whole genome shotgun (WGS) entry which is preliminary data.</text>
</comment>
<dbReference type="InterPro" id="IPR018097">
    <property type="entry name" value="EGF_Ca-bd_CS"/>
</dbReference>
<dbReference type="InterPro" id="IPR000742">
    <property type="entry name" value="EGF"/>
</dbReference>
<proteinExistence type="predicted"/>
<evidence type="ECO:0000256" key="9">
    <source>
        <dbReference type="ARBA" id="ARBA00022989"/>
    </source>
</evidence>
<evidence type="ECO:0000256" key="10">
    <source>
        <dbReference type="ARBA" id="ARBA00023136"/>
    </source>
</evidence>
<evidence type="ECO:0000256" key="11">
    <source>
        <dbReference type="ARBA" id="ARBA00023157"/>
    </source>
</evidence>
<evidence type="ECO:0000256" key="12">
    <source>
        <dbReference type="ARBA" id="ARBA00045242"/>
    </source>
</evidence>
<dbReference type="PROSITE" id="PS00010">
    <property type="entry name" value="ASX_HYDROXYL"/>
    <property type="match status" value="1"/>
</dbReference>
<comment type="caution">
    <text evidence="14">Lacks conserved residue(s) required for the propagation of feature annotation.</text>
</comment>
<organism evidence="19 20">
    <name type="scientific">Liparis tanakae</name>
    <name type="common">Tanaka's snailfish</name>
    <dbReference type="NCBI Taxonomy" id="230148"/>
    <lineage>
        <taxon>Eukaryota</taxon>
        <taxon>Metazoa</taxon>
        <taxon>Chordata</taxon>
        <taxon>Craniata</taxon>
        <taxon>Vertebrata</taxon>
        <taxon>Euteleostomi</taxon>
        <taxon>Actinopterygii</taxon>
        <taxon>Neopterygii</taxon>
        <taxon>Teleostei</taxon>
        <taxon>Neoteleostei</taxon>
        <taxon>Acanthomorphata</taxon>
        <taxon>Eupercaria</taxon>
        <taxon>Perciformes</taxon>
        <taxon>Cottioidei</taxon>
        <taxon>Cottales</taxon>
        <taxon>Liparidae</taxon>
        <taxon>Liparis</taxon>
    </lineage>
</organism>
<feature type="region of interest" description="Disordered" evidence="15">
    <location>
        <begin position="382"/>
        <end position="404"/>
    </location>
</feature>
<comment type="function">
    <text evidence="12">Endothelial cell receptor that plays a critical role in regulating several physiological processes including hemostasis, coagulation, fibrinolysis, inflammation, and angiogenesis. Acts as a cofactor for thrombin activation of protein C/PROC on the surface of vascular endothelial cells leading to initiation of the activated protein C anticoagulant pathway. Also accelerates the activation of the plasma carboxypeptidase B2/CPB2, which catalyzes removal of C-terminal basic amino acids from its substrates including kinins or anaphylatoxins leading to fibrinolysis inhibition. Plays critical protective roles in changing the cleavage specificity of protease-activated receptor 1/PAR1, inhibiting endothelial cell permeability and inflammation. Suppresses inflammation distinctly from its anticoagulant cofactor activity by sequestering HMGB1 thereby preventing it from engaging cellular receptors such as RAGE and contributing to the inflammatory response.</text>
</comment>
<feature type="chain" id="PRO_5021334297" description="Thrombomodulin" evidence="17">
    <location>
        <begin position="25"/>
        <end position="484"/>
    </location>
</feature>
<keyword evidence="10 16" id="KW-0472">Membrane</keyword>
<keyword evidence="11" id="KW-1015">Disulfide bond</keyword>
<dbReference type="InterPro" id="IPR049883">
    <property type="entry name" value="NOTCH1_EGF-like"/>
</dbReference>
<protein>
    <recommendedName>
        <fullName evidence="2">Thrombomodulin</fullName>
    </recommendedName>
</protein>
<dbReference type="InterPro" id="IPR000152">
    <property type="entry name" value="EGF-type_Asp/Asn_hydroxyl_site"/>
</dbReference>
<dbReference type="SUPFAM" id="SSF56436">
    <property type="entry name" value="C-type lectin-like"/>
    <property type="match status" value="1"/>
</dbReference>
<dbReference type="InterPro" id="IPR001881">
    <property type="entry name" value="EGF-like_Ca-bd_dom"/>
</dbReference>
<evidence type="ECO:0000259" key="18">
    <source>
        <dbReference type="PROSITE" id="PS50026"/>
    </source>
</evidence>
<reference evidence="19 20" key="1">
    <citation type="submission" date="2019-03" db="EMBL/GenBank/DDBJ databases">
        <title>First draft genome of Liparis tanakae, snailfish: a comprehensive survey of snailfish specific genes.</title>
        <authorList>
            <person name="Kim W."/>
            <person name="Song I."/>
            <person name="Jeong J.-H."/>
            <person name="Kim D."/>
            <person name="Kim S."/>
            <person name="Ryu S."/>
            <person name="Song J.Y."/>
            <person name="Lee S.K."/>
        </authorList>
    </citation>
    <scope>NUCLEOTIDE SEQUENCE [LARGE SCALE GENOMIC DNA]</scope>
    <source>
        <tissue evidence="19">Muscle</tissue>
    </source>
</reference>
<dbReference type="PANTHER" id="PTHR14789:SF9">
    <property type="entry name" value="THROMBOMODULIN"/>
    <property type="match status" value="1"/>
</dbReference>
<feature type="transmembrane region" description="Helical" evidence="16">
    <location>
        <begin position="413"/>
        <end position="438"/>
    </location>
</feature>
<dbReference type="PIRSF" id="PIRSF001775">
    <property type="entry name" value="CD93/CD141"/>
    <property type="match status" value="1"/>
</dbReference>
<keyword evidence="20" id="KW-1185">Reference proteome</keyword>
<dbReference type="Proteomes" id="UP000314294">
    <property type="component" value="Unassembled WGS sequence"/>
</dbReference>
<name>A0A4Z2J4P0_9TELE</name>
<evidence type="ECO:0000256" key="7">
    <source>
        <dbReference type="ARBA" id="ARBA00022737"/>
    </source>
</evidence>
<evidence type="ECO:0000256" key="3">
    <source>
        <dbReference type="ARBA" id="ARBA00022536"/>
    </source>
</evidence>
<dbReference type="InterPro" id="IPR015149">
    <property type="entry name" value="Tme5_EGF-like"/>
</dbReference>
<evidence type="ECO:0000256" key="8">
    <source>
        <dbReference type="ARBA" id="ARBA00022974"/>
    </source>
</evidence>
<dbReference type="GO" id="GO:0030246">
    <property type="term" value="F:carbohydrate binding"/>
    <property type="evidence" value="ECO:0007669"/>
    <property type="project" value="UniProtKB-KW"/>
</dbReference>
<dbReference type="InterPro" id="IPR009030">
    <property type="entry name" value="Growth_fac_rcpt_cys_sf"/>
</dbReference>
<evidence type="ECO:0000313" key="20">
    <source>
        <dbReference type="Proteomes" id="UP000314294"/>
    </source>
</evidence>
<dbReference type="OrthoDB" id="4062651at2759"/>
<dbReference type="Gene3D" id="2.10.25.10">
    <property type="entry name" value="Laminin"/>
    <property type="match status" value="3"/>
</dbReference>
<dbReference type="InterPro" id="IPR051505">
    <property type="entry name" value="C-type_lectin_domain"/>
</dbReference>
<keyword evidence="4 16" id="KW-0812">Transmembrane</keyword>
<dbReference type="SUPFAM" id="SSF57184">
    <property type="entry name" value="Growth factor receptor domain"/>
    <property type="match status" value="1"/>
</dbReference>
<keyword evidence="3 14" id="KW-0245">EGF-like domain</keyword>
<evidence type="ECO:0000256" key="6">
    <source>
        <dbReference type="ARBA" id="ARBA00022734"/>
    </source>
</evidence>
<dbReference type="InterPro" id="IPR016187">
    <property type="entry name" value="CTDL_fold"/>
</dbReference>
<dbReference type="SMART" id="SM00181">
    <property type="entry name" value="EGF"/>
    <property type="match status" value="5"/>
</dbReference>
<evidence type="ECO:0000256" key="16">
    <source>
        <dbReference type="SAM" id="Phobius"/>
    </source>
</evidence>
<dbReference type="Pfam" id="PF09064">
    <property type="entry name" value="EGF_Tme5"/>
    <property type="match status" value="1"/>
</dbReference>
<accession>A0A4Z2J4P0</accession>
<evidence type="ECO:0000256" key="1">
    <source>
        <dbReference type="ARBA" id="ARBA00004479"/>
    </source>
</evidence>
<dbReference type="CDD" id="cd00054">
    <property type="entry name" value="EGF_CA"/>
    <property type="match status" value="1"/>
</dbReference>
<evidence type="ECO:0000256" key="17">
    <source>
        <dbReference type="SAM" id="SignalP"/>
    </source>
</evidence>
<dbReference type="AlphaFoldDB" id="A0A4Z2J4P0"/>
<dbReference type="PANTHER" id="PTHR14789">
    <property type="entry name" value="CHONDROLECTIN VARIANT CHODLFDELTAE"/>
    <property type="match status" value="1"/>
</dbReference>
<evidence type="ECO:0000256" key="15">
    <source>
        <dbReference type="SAM" id="MobiDB-lite"/>
    </source>
</evidence>
<dbReference type="PROSITE" id="PS50026">
    <property type="entry name" value="EGF_3"/>
    <property type="match status" value="1"/>
</dbReference>
<keyword evidence="7" id="KW-0677">Repeat</keyword>
<feature type="domain" description="EGF-like" evidence="18">
    <location>
        <begin position="339"/>
        <end position="373"/>
    </location>
</feature>
<evidence type="ECO:0000256" key="5">
    <source>
        <dbReference type="ARBA" id="ARBA00022729"/>
    </source>
</evidence>